<sequence>MKKILIMLLVATASLTACKKDDDKKKEEATGGNATVTAGNYGFDGGNAGKFSSTKAGMVQVTAAGQTTFTVTAIRDGGNESITIILLQKAAVGKYRIGPQDDNGGIMISKDYAKAGDAALNYSTDLSGTNMAGGGEINITKVEGNTVEGTFYAVAYNGNQKEAFAEQGSFKGILK</sequence>
<evidence type="ECO:0000313" key="2">
    <source>
        <dbReference type="EMBL" id="RVU02076.1"/>
    </source>
</evidence>
<evidence type="ECO:0008006" key="4">
    <source>
        <dbReference type="Google" id="ProtNLM"/>
    </source>
</evidence>
<evidence type="ECO:0000256" key="1">
    <source>
        <dbReference type="SAM" id="SignalP"/>
    </source>
</evidence>
<keyword evidence="3" id="KW-1185">Reference proteome</keyword>
<protein>
    <recommendedName>
        <fullName evidence="4">Lipoprotein</fullName>
    </recommendedName>
</protein>
<organism evidence="2 3">
    <name type="scientific">Mucilaginibacter limnophilus</name>
    <dbReference type="NCBI Taxonomy" id="1932778"/>
    <lineage>
        <taxon>Bacteria</taxon>
        <taxon>Pseudomonadati</taxon>
        <taxon>Bacteroidota</taxon>
        <taxon>Sphingobacteriia</taxon>
        <taxon>Sphingobacteriales</taxon>
        <taxon>Sphingobacteriaceae</taxon>
        <taxon>Mucilaginibacter</taxon>
    </lineage>
</organism>
<keyword evidence="1" id="KW-0732">Signal</keyword>
<reference evidence="2 3" key="1">
    <citation type="submission" date="2019-01" db="EMBL/GenBank/DDBJ databases">
        <authorList>
            <person name="Chen W.-M."/>
        </authorList>
    </citation>
    <scope>NUCLEOTIDE SEQUENCE [LARGE SCALE GENOMIC DNA]</scope>
    <source>
        <strain evidence="2 3">YBJ-36</strain>
    </source>
</reference>
<dbReference type="EMBL" id="SACK01000002">
    <property type="protein sequence ID" value="RVU02076.1"/>
    <property type="molecule type" value="Genomic_DNA"/>
</dbReference>
<dbReference type="PROSITE" id="PS51257">
    <property type="entry name" value="PROKAR_LIPOPROTEIN"/>
    <property type="match status" value="1"/>
</dbReference>
<comment type="caution">
    <text evidence="2">The sequence shown here is derived from an EMBL/GenBank/DDBJ whole genome shotgun (WGS) entry which is preliminary data.</text>
</comment>
<dbReference type="AlphaFoldDB" id="A0A437MWU4"/>
<proteinExistence type="predicted"/>
<feature type="chain" id="PRO_5019321535" description="Lipoprotein" evidence="1">
    <location>
        <begin position="20"/>
        <end position="175"/>
    </location>
</feature>
<evidence type="ECO:0000313" key="3">
    <source>
        <dbReference type="Proteomes" id="UP000282759"/>
    </source>
</evidence>
<accession>A0A437MWU4</accession>
<dbReference type="RefSeq" id="WP_127704441.1">
    <property type="nucleotide sequence ID" value="NZ_SACK01000002.1"/>
</dbReference>
<feature type="signal peptide" evidence="1">
    <location>
        <begin position="1"/>
        <end position="19"/>
    </location>
</feature>
<dbReference type="Proteomes" id="UP000282759">
    <property type="component" value="Unassembled WGS sequence"/>
</dbReference>
<dbReference type="OrthoDB" id="769955at2"/>
<name>A0A437MWU4_9SPHI</name>
<gene>
    <name evidence="2" type="ORF">EOD41_09005</name>
</gene>